<sequence>MSNFRSETLIKLEWLHEHISSLKVRLSPSSRLLWLGMVYLSFESSERFVRGSVKVLCSRLGLCDKTFLKAVEELETKNLLTRSKVKTSLGANSFEYRLINYSEGVDFITKGLNTAVRDLLFNQRAGKGRKLTVSQRMLMLAVLAVEDDFGPITEFQNFDLSRLTGIPRRNISPNLLKLEAKGYLFALKREKERPSSDKQAWAYLPIIHTALSGYPLIIHGKRLTEIQVVSVLSRRKEIETSLKDNTFKKLRVNGVNDLELNEEEVKDILCKSFLSAPEKVRTPLLNVIEKGVTLWSKLEKNALLDTLELVVCCTAIKILSMSKTVNPSHPYDYIECSELRTMVERNIRHLPISFNQKKLLIDIILPLSSMLAQMLINNTEKEKRRVKLTGNDISLIGLFPELVFYVNDSNSDRKDYYFSYYENYSEG</sequence>
<protein>
    <submittedName>
        <fullName evidence="1">Uncharacterized protein</fullName>
    </submittedName>
</protein>
<dbReference type="PATRIC" id="fig|658445.3.peg.5209"/>
<gene>
    <name evidence="1" type="ORF">H744_2c3147</name>
</gene>
<keyword evidence="2" id="KW-1185">Reference proteome</keyword>
<dbReference type="Proteomes" id="UP000032303">
    <property type="component" value="Chromosome 2"/>
</dbReference>
<name>A0A0C5WDJ6_9GAMM</name>
<proteinExistence type="predicted"/>
<reference evidence="1 2" key="1">
    <citation type="submission" date="2013-05" db="EMBL/GenBank/DDBJ databases">
        <title>Complete genome sequence of the lipase-producing bacterium Photobacterium gaetbulicola Gung47.</title>
        <authorList>
            <person name="Kim Y.-O."/>
        </authorList>
    </citation>
    <scope>NUCLEOTIDE SEQUENCE [LARGE SCALE GENOMIC DNA]</scope>
    <source>
        <strain evidence="1 2">Gung47</strain>
    </source>
</reference>
<accession>A0A0C5WDJ6</accession>
<dbReference type="EMBL" id="CP005974">
    <property type="protein sequence ID" value="AJR09791.1"/>
    <property type="molecule type" value="Genomic_DNA"/>
</dbReference>
<dbReference type="HOGENOM" id="CLU_642284_0_0_6"/>
<evidence type="ECO:0000313" key="2">
    <source>
        <dbReference type="Proteomes" id="UP000032303"/>
    </source>
</evidence>
<dbReference type="AlphaFoldDB" id="A0A0C5WDJ6"/>
<evidence type="ECO:0000313" key="1">
    <source>
        <dbReference type="EMBL" id="AJR09791.1"/>
    </source>
</evidence>
<dbReference type="KEGG" id="pgb:H744_2c3147"/>
<organism evidence="1 2">
    <name type="scientific">Photobacterium gaetbulicola Gung47</name>
    <dbReference type="NCBI Taxonomy" id="658445"/>
    <lineage>
        <taxon>Bacteria</taxon>
        <taxon>Pseudomonadati</taxon>
        <taxon>Pseudomonadota</taxon>
        <taxon>Gammaproteobacteria</taxon>
        <taxon>Vibrionales</taxon>
        <taxon>Vibrionaceae</taxon>
        <taxon>Photobacterium</taxon>
    </lineage>
</organism>